<dbReference type="AlphaFoldDB" id="A0AAU7JVH6"/>
<feature type="compositionally biased region" description="Low complexity" evidence="1">
    <location>
        <begin position="14"/>
        <end position="63"/>
    </location>
</feature>
<gene>
    <name evidence="3" type="ORF">ABEG17_02400</name>
</gene>
<proteinExistence type="predicted"/>
<evidence type="ECO:0000256" key="1">
    <source>
        <dbReference type="SAM" id="MobiDB-lite"/>
    </source>
</evidence>
<dbReference type="InterPro" id="IPR000157">
    <property type="entry name" value="TIR_dom"/>
</dbReference>
<dbReference type="PROSITE" id="PS50104">
    <property type="entry name" value="TIR"/>
    <property type="match status" value="1"/>
</dbReference>
<dbReference type="Gene3D" id="3.40.50.10140">
    <property type="entry name" value="Toll/interleukin-1 receptor homology (TIR) domain"/>
    <property type="match status" value="1"/>
</dbReference>
<dbReference type="InterPro" id="IPR035897">
    <property type="entry name" value="Toll_tir_struct_dom_sf"/>
</dbReference>
<feature type="domain" description="TIR" evidence="2">
    <location>
        <begin position="98"/>
        <end position="230"/>
    </location>
</feature>
<feature type="region of interest" description="Disordered" evidence="1">
    <location>
        <begin position="1"/>
        <end position="75"/>
    </location>
</feature>
<dbReference type="Pfam" id="PF13676">
    <property type="entry name" value="TIR_2"/>
    <property type="match status" value="1"/>
</dbReference>
<reference evidence="3" key="1">
    <citation type="submission" date="2024-05" db="EMBL/GenBank/DDBJ databases">
        <authorList>
            <person name="Kim S."/>
            <person name="Heo J."/>
            <person name="Choi H."/>
            <person name="Choi Y."/>
            <person name="Kwon S.-W."/>
            <person name="Kim Y."/>
        </authorList>
    </citation>
    <scope>NUCLEOTIDE SEQUENCE</scope>
    <source>
        <strain evidence="3">KACC 23699</strain>
    </source>
</reference>
<dbReference type="RefSeq" id="WP_406831673.1">
    <property type="nucleotide sequence ID" value="NZ_CP157483.1"/>
</dbReference>
<dbReference type="EMBL" id="CP157483">
    <property type="protein sequence ID" value="XBO44196.1"/>
    <property type="molecule type" value="Genomic_DNA"/>
</dbReference>
<evidence type="ECO:0000259" key="2">
    <source>
        <dbReference type="PROSITE" id="PS50104"/>
    </source>
</evidence>
<accession>A0AAU7JVH6</accession>
<sequence length="236" mass="24816">MAQCTAPVRGHRSPAAAADCPACGGRSRYGSSYSSYSSYGGSSPYGSGRGSTYGAPSSGGSTSRRTRTGRSVSYSPSEWRAVEPYAEKAAEQARAHPERRDLFLCHAWDDRQGSAADLNRLLKANGASVWFSEEDIPLGSLMIREIDKGLRNSRIGIVLVTPALIKSINNEGIAEKELAVLLASRRVVPVMHGVTFDELNDVSTMLASHAGLSTATSSLDDVAAKLAAAAAALPVA</sequence>
<evidence type="ECO:0000313" key="3">
    <source>
        <dbReference type="EMBL" id="XBO44196.1"/>
    </source>
</evidence>
<protein>
    <submittedName>
        <fullName evidence="3">Toll/interleukin-1 receptor domain-containing protein</fullName>
    </submittedName>
</protein>
<dbReference type="GO" id="GO:0007165">
    <property type="term" value="P:signal transduction"/>
    <property type="evidence" value="ECO:0007669"/>
    <property type="project" value="InterPro"/>
</dbReference>
<organism evidence="3">
    <name type="scientific">Pedococcus sp. KACC 23699</name>
    <dbReference type="NCBI Taxonomy" id="3149228"/>
    <lineage>
        <taxon>Bacteria</taxon>
        <taxon>Bacillati</taxon>
        <taxon>Actinomycetota</taxon>
        <taxon>Actinomycetes</taxon>
        <taxon>Micrococcales</taxon>
        <taxon>Intrasporangiaceae</taxon>
        <taxon>Pedococcus</taxon>
    </lineage>
</organism>
<name>A0AAU7JVH6_9MICO</name>
<dbReference type="SUPFAM" id="SSF52200">
    <property type="entry name" value="Toll/Interleukin receptor TIR domain"/>
    <property type="match status" value="1"/>
</dbReference>
<keyword evidence="3" id="KW-0675">Receptor</keyword>